<dbReference type="InterPro" id="IPR037185">
    <property type="entry name" value="EmrE-like"/>
</dbReference>
<dbReference type="RefSeq" id="WP_121200951.1">
    <property type="nucleotide sequence ID" value="NZ_RBKU01000001.1"/>
</dbReference>
<feature type="transmembrane region" description="Helical" evidence="5">
    <location>
        <begin position="7"/>
        <end position="28"/>
    </location>
</feature>
<evidence type="ECO:0000313" key="6">
    <source>
        <dbReference type="EMBL" id="RKR84955.1"/>
    </source>
</evidence>
<dbReference type="HAMAP" id="MF_00010">
    <property type="entry name" value="UPF0060"/>
    <property type="match status" value="1"/>
</dbReference>
<keyword evidence="1 5" id="KW-1003">Cell membrane</keyword>
<evidence type="ECO:0000256" key="2">
    <source>
        <dbReference type="ARBA" id="ARBA00022692"/>
    </source>
</evidence>
<dbReference type="PANTHER" id="PTHR36116:SF1">
    <property type="entry name" value="UPF0060 MEMBRANE PROTEIN YNFA"/>
    <property type="match status" value="1"/>
</dbReference>
<dbReference type="EMBL" id="RBKU01000001">
    <property type="protein sequence ID" value="RKR84955.1"/>
    <property type="molecule type" value="Genomic_DNA"/>
</dbReference>
<dbReference type="GO" id="GO:0005886">
    <property type="term" value="C:plasma membrane"/>
    <property type="evidence" value="ECO:0007669"/>
    <property type="project" value="UniProtKB-SubCell"/>
</dbReference>
<gene>
    <name evidence="6" type="ORF">BDD43_5208</name>
</gene>
<comment type="caution">
    <text evidence="6">The sequence shown here is derived from an EMBL/GenBank/DDBJ whole genome shotgun (WGS) entry which is preliminary data.</text>
</comment>
<keyword evidence="2 5" id="KW-0812">Transmembrane</keyword>
<dbReference type="SUPFAM" id="SSF103481">
    <property type="entry name" value="Multidrug resistance efflux transporter EmrE"/>
    <property type="match status" value="1"/>
</dbReference>
<dbReference type="AlphaFoldDB" id="A0A495J7I8"/>
<keyword evidence="4 5" id="KW-0472">Membrane</keyword>
<feature type="transmembrane region" description="Helical" evidence="5">
    <location>
        <begin position="90"/>
        <end position="107"/>
    </location>
</feature>
<dbReference type="OrthoDB" id="123240at2"/>
<evidence type="ECO:0000313" key="7">
    <source>
        <dbReference type="Proteomes" id="UP000268007"/>
    </source>
</evidence>
<dbReference type="InterPro" id="IPR003844">
    <property type="entry name" value="UPF0060"/>
</dbReference>
<keyword evidence="3 5" id="KW-1133">Transmembrane helix</keyword>
<evidence type="ECO:0000256" key="3">
    <source>
        <dbReference type="ARBA" id="ARBA00022989"/>
    </source>
</evidence>
<comment type="similarity">
    <text evidence="5">Belongs to the UPF0060 family.</text>
</comment>
<evidence type="ECO:0000256" key="5">
    <source>
        <dbReference type="HAMAP-Rule" id="MF_00010"/>
    </source>
</evidence>
<protein>
    <submittedName>
        <fullName evidence="6">Small multidrug resistance family-3 protein</fullName>
    </submittedName>
</protein>
<dbReference type="PANTHER" id="PTHR36116">
    <property type="entry name" value="UPF0060 MEMBRANE PROTEIN YNFA"/>
    <property type="match status" value="1"/>
</dbReference>
<keyword evidence="7" id="KW-1185">Reference proteome</keyword>
<dbReference type="Gene3D" id="1.10.3730.20">
    <property type="match status" value="1"/>
</dbReference>
<organism evidence="6 7">
    <name type="scientific">Mucilaginibacter gracilis</name>
    <dbReference type="NCBI Taxonomy" id="423350"/>
    <lineage>
        <taxon>Bacteria</taxon>
        <taxon>Pseudomonadati</taxon>
        <taxon>Bacteroidota</taxon>
        <taxon>Sphingobacteriia</taxon>
        <taxon>Sphingobacteriales</taxon>
        <taxon>Sphingobacteriaceae</taxon>
        <taxon>Mucilaginibacter</taxon>
    </lineage>
</organism>
<dbReference type="Pfam" id="PF02694">
    <property type="entry name" value="UPF0060"/>
    <property type="match status" value="1"/>
</dbReference>
<feature type="transmembrane region" description="Helical" evidence="5">
    <location>
        <begin position="34"/>
        <end position="50"/>
    </location>
</feature>
<accession>A0A495J7I8</accession>
<feature type="transmembrane region" description="Helical" evidence="5">
    <location>
        <begin position="62"/>
        <end position="78"/>
    </location>
</feature>
<sequence length="109" mass="12067">MALIRSLFFFVIAGLLEIGGGYLIWLWLKQDKPLWYGLAGSLILAAYGVAATMQTANFGRVYAAYGGIFIVLALLWAWKVDGFKPDRYDMIGALVALIGACIIIYMPRK</sequence>
<evidence type="ECO:0000256" key="1">
    <source>
        <dbReference type="ARBA" id="ARBA00022475"/>
    </source>
</evidence>
<evidence type="ECO:0000256" key="4">
    <source>
        <dbReference type="ARBA" id="ARBA00023136"/>
    </source>
</evidence>
<dbReference type="NCBIfam" id="NF002586">
    <property type="entry name" value="PRK02237.1"/>
    <property type="match status" value="1"/>
</dbReference>
<proteinExistence type="inferred from homology"/>
<reference evidence="6 7" key="1">
    <citation type="submission" date="2018-10" db="EMBL/GenBank/DDBJ databases">
        <title>Genomic Encyclopedia of Archaeal and Bacterial Type Strains, Phase II (KMG-II): from individual species to whole genera.</title>
        <authorList>
            <person name="Goeker M."/>
        </authorList>
    </citation>
    <scope>NUCLEOTIDE SEQUENCE [LARGE SCALE GENOMIC DNA]</scope>
    <source>
        <strain evidence="6 7">DSM 18602</strain>
    </source>
</reference>
<dbReference type="Proteomes" id="UP000268007">
    <property type="component" value="Unassembled WGS sequence"/>
</dbReference>
<name>A0A495J7I8_9SPHI</name>
<comment type="subcellular location">
    <subcellularLocation>
        <location evidence="5">Cell membrane</location>
        <topology evidence="5">Multi-pass membrane protein</topology>
    </subcellularLocation>
</comment>